<feature type="region of interest" description="Disordered" evidence="1">
    <location>
        <begin position="462"/>
        <end position="489"/>
    </location>
</feature>
<evidence type="ECO:0000259" key="3">
    <source>
        <dbReference type="PROSITE" id="PS51043"/>
    </source>
</evidence>
<protein>
    <recommendedName>
        <fullName evidence="3">DDHD domain-containing protein</fullName>
    </recommendedName>
</protein>
<proteinExistence type="predicted"/>
<reference evidence="5" key="2">
    <citation type="submission" date="2009-11" db="EMBL/GenBank/DDBJ databases">
        <title>The Genome Sequence of Allomyces macrogynus strain ATCC 38327.</title>
        <authorList>
            <consortium name="The Broad Institute Genome Sequencing Platform"/>
            <person name="Russ C."/>
            <person name="Cuomo C."/>
            <person name="Shea T."/>
            <person name="Young S.K."/>
            <person name="Zeng Q."/>
            <person name="Koehrsen M."/>
            <person name="Haas B."/>
            <person name="Borodovsky M."/>
            <person name="Guigo R."/>
            <person name="Alvarado L."/>
            <person name="Berlin A."/>
            <person name="Borenstein D."/>
            <person name="Chen Z."/>
            <person name="Engels R."/>
            <person name="Freedman E."/>
            <person name="Gellesch M."/>
            <person name="Goldberg J."/>
            <person name="Griggs A."/>
            <person name="Gujja S."/>
            <person name="Heiman D."/>
            <person name="Hepburn T."/>
            <person name="Howarth C."/>
            <person name="Jen D."/>
            <person name="Larson L."/>
            <person name="Lewis B."/>
            <person name="Mehta T."/>
            <person name="Park D."/>
            <person name="Pearson M."/>
            <person name="Roberts A."/>
            <person name="Saif S."/>
            <person name="Shenoy N."/>
            <person name="Sisk P."/>
            <person name="Stolte C."/>
            <person name="Sykes S."/>
            <person name="Walk T."/>
            <person name="White J."/>
            <person name="Yandava C."/>
            <person name="Burger G."/>
            <person name="Gray M.W."/>
            <person name="Holland P.W.H."/>
            <person name="King N."/>
            <person name="Lang F.B.F."/>
            <person name="Roger A.J."/>
            <person name="Ruiz-Trillo I."/>
            <person name="Lander E."/>
            <person name="Nusbaum C."/>
        </authorList>
    </citation>
    <scope>NUCLEOTIDE SEQUENCE [LARGE SCALE GENOMIC DNA]</scope>
    <source>
        <strain evidence="5">ATCC 38327</strain>
    </source>
</reference>
<gene>
    <name evidence="4" type="ORF">AMAG_08982</name>
</gene>
<feature type="compositionally biased region" description="Low complexity" evidence="1">
    <location>
        <begin position="476"/>
        <end position="489"/>
    </location>
</feature>
<feature type="region of interest" description="Disordered" evidence="1">
    <location>
        <begin position="76"/>
        <end position="155"/>
    </location>
</feature>
<evidence type="ECO:0000256" key="1">
    <source>
        <dbReference type="SAM" id="MobiDB-lite"/>
    </source>
</evidence>
<feature type="domain" description="DDHD" evidence="3">
    <location>
        <begin position="403"/>
        <end position="590"/>
    </location>
</feature>
<feature type="compositionally biased region" description="Polar residues" evidence="1">
    <location>
        <begin position="220"/>
        <end position="231"/>
    </location>
</feature>
<organism evidence="4 5">
    <name type="scientific">Allomyces macrogynus (strain ATCC 38327)</name>
    <name type="common">Allomyces javanicus var. macrogynus</name>
    <dbReference type="NCBI Taxonomy" id="578462"/>
    <lineage>
        <taxon>Eukaryota</taxon>
        <taxon>Fungi</taxon>
        <taxon>Fungi incertae sedis</taxon>
        <taxon>Blastocladiomycota</taxon>
        <taxon>Blastocladiomycetes</taxon>
        <taxon>Blastocladiales</taxon>
        <taxon>Blastocladiaceae</taxon>
        <taxon>Allomyces</taxon>
    </lineage>
</organism>
<feature type="region of interest" description="Disordered" evidence="1">
    <location>
        <begin position="381"/>
        <end position="429"/>
    </location>
</feature>
<keyword evidence="2" id="KW-0732">Signal</keyword>
<dbReference type="AlphaFoldDB" id="A0A0L0SN46"/>
<dbReference type="InterPro" id="IPR004177">
    <property type="entry name" value="DDHD_dom"/>
</dbReference>
<sequence length="655" mass="68062">MRQWNDRWRRAILASLAGALPTLSPILRAPQAFSNPLPHLSRHMRSIVDALVTAGAAGAEAAAAVVAAAMRAEQQQQQAQDEVAQHDGYSSDDEKGQDDDDEDEDNEVDAVANGDAPLLARRRRARRRPVSPPVVTGKTDRQDSGAAVDGDATDAMDVDSIATSPLSPSSWRLPFLSSSRTAAVAPADSLAKDCGAVSAESDDDGANDNDEIPLHPPSPVLTQPGLTSPVNATPRRKRRRVESIPTSTTTTLTTITGPCLVVTPAGMVPPTATVAASASAAAAATVRAGHAVATAAVSVAASSATAVAAWAPRNPRAAVSLWAMLRGDAIATVPAQEGADATPSAALDLDADVDRVVSPAAPADGPAQQTADPDEATIEVEDEDGARESTQLLPGRARRIPPVAREPSALSLDEDAPAARPPASRRTIPPRRIVPASSTVTSRRVRTEGDYVVNQLRSMFSARGTATPAPPPPLTRTPSVSSATTTAPTTATVPVPLDAVVDAIPSPPVSDPEEGEAKPEDAEVVAAQDADTAKAVIARLPRGQRLDYVLQVPPARGILPANEYLGGLRAHFNYWGSKDVMWFVLRTLDGVLADALGFEDASEDEEVVAVGEPVEGAAEKGNVGVADAVVEEMSDPALLAPIEGLEPFVEGMVLE</sequence>
<feature type="region of interest" description="Disordered" evidence="1">
    <location>
        <begin position="194"/>
        <end position="249"/>
    </location>
</feature>
<reference evidence="4 5" key="1">
    <citation type="submission" date="2009-11" db="EMBL/GenBank/DDBJ databases">
        <title>Annotation of Allomyces macrogynus ATCC 38327.</title>
        <authorList>
            <consortium name="The Broad Institute Genome Sequencing Platform"/>
            <person name="Russ C."/>
            <person name="Cuomo C."/>
            <person name="Burger G."/>
            <person name="Gray M.W."/>
            <person name="Holland P.W.H."/>
            <person name="King N."/>
            <person name="Lang F.B.F."/>
            <person name="Roger A.J."/>
            <person name="Ruiz-Trillo I."/>
            <person name="Young S.K."/>
            <person name="Zeng Q."/>
            <person name="Gargeya S."/>
            <person name="Fitzgerald M."/>
            <person name="Haas B."/>
            <person name="Abouelleil A."/>
            <person name="Alvarado L."/>
            <person name="Arachchi H.M."/>
            <person name="Berlin A."/>
            <person name="Chapman S.B."/>
            <person name="Gearin G."/>
            <person name="Goldberg J."/>
            <person name="Griggs A."/>
            <person name="Gujja S."/>
            <person name="Hansen M."/>
            <person name="Heiman D."/>
            <person name="Howarth C."/>
            <person name="Larimer J."/>
            <person name="Lui A."/>
            <person name="MacDonald P.J.P."/>
            <person name="McCowen C."/>
            <person name="Montmayeur A."/>
            <person name="Murphy C."/>
            <person name="Neiman D."/>
            <person name="Pearson M."/>
            <person name="Priest M."/>
            <person name="Roberts A."/>
            <person name="Saif S."/>
            <person name="Shea T."/>
            <person name="Sisk P."/>
            <person name="Stolte C."/>
            <person name="Sykes S."/>
            <person name="Wortman J."/>
            <person name="Nusbaum C."/>
            <person name="Birren B."/>
        </authorList>
    </citation>
    <scope>NUCLEOTIDE SEQUENCE [LARGE SCALE GENOMIC DNA]</scope>
    <source>
        <strain evidence="4 5">ATCC 38327</strain>
    </source>
</reference>
<dbReference type="Proteomes" id="UP000054350">
    <property type="component" value="Unassembled WGS sequence"/>
</dbReference>
<dbReference type="PROSITE" id="PS51043">
    <property type="entry name" value="DDHD"/>
    <property type="match status" value="1"/>
</dbReference>
<feature type="compositionally biased region" description="Acidic residues" evidence="1">
    <location>
        <begin position="200"/>
        <end position="211"/>
    </location>
</feature>
<evidence type="ECO:0000313" key="5">
    <source>
        <dbReference type="Proteomes" id="UP000054350"/>
    </source>
</evidence>
<dbReference type="GO" id="GO:0046872">
    <property type="term" value="F:metal ion binding"/>
    <property type="evidence" value="ECO:0007669"/>
    <property type="project" value="InterPro"/>
</dbReference>
<feature type="signal peptide" evidence="2">
    <location>
        <begin position="1"/>
        <end position="19"/>
    </location>
</feature>
<evidence type="ECO:0000313" key="4">
    <source>
        <dbReference type="EMBL" id="KNE63923.1"/>
    </source>
</evidence>
<accession>A0A0L0SN46</accession>
<feature type="chain" id="PRO_5005547894" description="DDHD domain-containing protein" evidence="2">
    <location>
        <begin position="20"/>
        <end position="655"/>
    </location>
</feature>
<keyword evidence="5" id="KW-1185">Reference proteome</keyword>
<evidence type="ECO:0000256" key="2">
    <source>
        <dbReference type="SAM" id="SignalP"/>
    </source>
</evidence>
<dbReference type="EMBL" id="GG745343">
    <property type="protein sequence ID" value="KNE63923.1"/>
    <property type="molecule type" value="Genomic_DNA"/>
</dbReference>
<dbReference type="Pfam" id="PF02862">
    <property type="entry name" value="DDHD"/>
    <property type="match status" value="1"/>
</dbReference>
<feature type="compositionally biased region" description="Basic residues" evidence="1">
    <location>
        <begin position="120"/>
        <end position="129"/>
    </location>
</feature>
<dbReference type="OrthoDB" id="431378at2759"/>
<dbReference type="VEuPathDB" id="FungiDB:AMAG_08982"/>
<dbReference type="STRING" id="578462.A0A0L0SN46"/>
<name>A0A0L0SN46_ALLM3</name>
<feature type="compositionally biased region" description="Acidic residues" evidence="1">
    <location>
        <begin position="95"/>
        <end position="108"/>
    </location>
</feature>